<dbReference type="InterPro" id="IPR006680">
    <property type="entry name" value="Amidohydro-rel"/>
</dbReference>
<evidence type="ECO:0000313" key="4">
    <source>
        <dbReference type="Proteomes" id="UP000199627"/>
    </source>
</evidence>
<dbReference type="GO" id="GO:0016787">
    <property type="term" value="F:hydrolase activity"/>
    <property type="evidence" value="ECO:0007669"/>
    <property type="project" value="InterPro"/>
</dbReference>
<proteinExistence type="inferred from homology"/>
<dbReference type="PANTHER" id="PTHR43569:SF2">
    <property type="entry name" value="AMIDOHYDROLASE-RELATED DOMAIN-CONTAINING PROTEIN"/>
    <property type="match status" value="1"/>
</dbReference>
<dbReference type="SUPFAM" id="SSF51556">
    <property type="entry name" value="Metallo-dependent hydrolases"/>
    <property type="match status" value="1"/>
</dbReference>
<dbReference type="OrthoDB" id="5450317at2"/>
<sequence>MIIDSHVHFWRFDPIRDAWITKAMTAIRKDFLPEDFSLYLNENHIEGCIAVQADQSDEETAFLVNLAKENPFIKGIVGWIDLTSDKLEQSLQNYQSEKLIKGFRHIAEGEEIGFLLQKNVLNGISALHKYNYTFDILLRQDQLSDAVKLSEKLPDQPFILDHCGKPDLTTNDFKDWKSNVSELAQNPNIYCKISGLLTQGNWNNIEEKTIFEILDFIFSQFGIKRVVFGSDWPVMLLGGNYALWLELISKYLGQFSKEEQKLFFSGSAVNFYNL</sequence>
<dbReference type="InterPro" id="IPR052350">
    <property type="entry name" value="Metallo-dep_Lactonases"/>
</dbReference>
<dbReference type="PANTHER" id="PTHR43569">
    <property type="entry name" value="AMIDOHYDROLASE"/>
    <property type="match status" value="1"/>
</dbReference>
<protein>
    <submittedName>
        <fullName evidence="3">L-fuconolactonase</fullName>
    </submittedName>
</protein>
<gene>
    <name evidence="3" type="ORF">SAMN05421664_0081</name>
</gene>
<organism evidence="3 4">
    <name type="scientific">Chryseobacterium soldanellicola</name>
    <dbReference type="NCBI Taxonomy" id="311333"/>
    <lineage>
        <taxon>Bacteria</taxon>
        <taxon>Pseudomonadati</taxon>
        <taxon>Bacteroidota</taxon>
        <taxon>Flavobacteriia</taxon>
        <taxon>Flavobacteriales</taxon>
        <taxon>Weeksellaceae</taxon>
        <taxon>Chryseobacterium group</taxon>
        <taxon>Chryseobacterium</taxon>
    </lineage>
</organism>
<accession>A0A1H0XN31</accession>
<dbReference type="RefSeq" id="WP_089752580.1">
    <property type="nucleotide sequence ID" value="NZ_FNKL01000001.1"/>
</dbReference>
<keyword evidence="4" id="KW-1185">Reference proteome</keyword>
<dbReference type="STRING" id="311333.SAMN05421664_0081"/>
<name>A0A1H0XN31_9FLAO</name>
<dbReference type="Pfam" id="PF04909">
    <property type="entry name" value="Amidohydro_2"/>
    <property type="match status" value="1"/>
</dbReference>
<reference evidence="4" key="1">
    <citation type="submission" date="2016-10" db="EMBL/GenBank/DDBJ databases">
        <authorList>
            <person name="Varghese N."/>
            <person name="Submissions S."/>
        </authorList>
    </citation>
    <scope>NUCLEOTIDE SEQUENCE [LARGE SCALE GENOMIC DNA]</scope>
    <source>
        <strain evidence="4">DSM 17072</strain>
    </source>
</reference>
<evidence type="ECO:0000256" key="1">
    <source>
        <dbReference type="ARBA" id="ARBA00038310"/>
    </source>
</evidence>
<comment type="similarity">
    <text evidence="1">Belongs to the metallo-dependent hydrolases superfamily.</text>
</comment>
<dbReference type="Gene3D" id="3.20.20.140">
    <property type="entry name" value="Metal-dependent hydrolases"/>
    <property type="match status" value="1"/>
</dbReference>
<evidence type="ECO:0000313" key="3">
    <source>
        <dbReference type="EMBL" id="SDQ04315.1"/>
    </source>
</evidence>
<dbReference type="Proteomes" id="UP000199627">
    <property type="component" value="Unassembled WGS sequence"/>
</dbReference>
<dbReference type="InterPro" id="IPR032466">
    <property type="entry name" value="Metal_Hydrolase"/>
</dbReference>
<dbReference type="EMBL" id="FNKL01000001">
    <property type="protein sequence ID" value="SDQ04315.1"/>
    <property type="molecule type" value="Genomic_DNA"/>
</dbReference>
<dbReference type="AlphaFoldDB" id="A0A1H0XN31"/>
<evidence type="ECO:0000259" key="2">
    <source>
        <dbReference type="Pfam" id="PF04909"/>
    </source>
</evidence>
<feature type="domain" description="Amidohydrolase-related" evidence="2">
    <location>
        <begin position="3"/>
        <end position="274"/>
    </location>
</feature>